<dbReference type="EMBL" id="KV423941">
    <property type="protein sequence ID" value="KZT59352.1"/>
    <property type="molecule type" value="Genomic_DNA"/>
</dbReference>
<proteinExistence type="predicted"/>
<dbReference type="AlphaFoldDB" id="A0A165HIQ8"/>
<evidence type="ECO:0000313" key="2">
    <source>
        <dbReference type="Proteomes" id="UP000076842"/>
    </source>
</evidence>
<organism evidence="1 2">
    <name type="scientific">Calocera cornea HHB12733</name>
    <dbReference type="NCBI Taxonomy" id="1353952"/>
    <lineage>
        <taxon>Eukaryota</taxon>
        <taxon>Fungi</taxon>
        <taxon>Dikarya</taxon>
        <taxon>Basidiomycota</taxon>
        <taxon>Agaricomycotina</taxon>
        <taxon>Dacrymycetes</taxon>
        <taxon>Dacrymycetales</taxon>
        <taxon>Dacrymycetaceae</taxon>
        <taxon>Calocera</taxon>
    </lineage>
</organism>
<reference evidence="1 2" key="1">
    <citation type="journal article" date="2016" name="Mol. Biol. Evol.">
        <title>Comparative Genomics of Early-Diverging Mushroom-Forming Fungi Provides Insights into the Origins of Lignocellulose Decay Capabilities.</title>
        <authorList>
            <person name="Nagy L.G."/>
            <person name="Riley R."/>
            <person name="Tritt A."/>
            <person name="Adam C."/>
            <person name="Daum C."/>
            <person name="Floudas D."/>
            <person name="Sun H."/>
            <person name="Yadav J.S."/>
            <person name="Pangilinan J."/>
            <person name="Larsson K.H."/>
            <person name="Matsuura K."/>
            <person name="Barry K."/>
            <person name="Labutti K."/>
            <person name="Kuo R."/>
            <person name="Ohm R.A."/>
            <person name="Bhattacharya S.S."/>
            <person name="Shirouzu T."/>
            <person name="Yoshinaga Y."/>
            <person name="Martin F.M."/>
            <person name="Grigoriev I.V."/>
            <person name="Hibbett D.S."/>
        </authorList>
    </citation>
    <scope>NUCLEOTIDE SEQUENCE [LARGE SCALE GENOMIC DNA]</scope>
    <source>
        <strain evidence="1 2">HHB12733</strain>
    </source>
</reference>
<sequence length="66" mass="7427">MPRFWRHPPPGSSDDLSVALARLPSLLRQRIRAADGANEALGVRPHAYLRSAEETISIAQRRPIFH</sequence>
<dbReference type="Proteomes" id="UP000076842">
    <property type="component" value="Unassembled WGS sequence"/>
</dbReference>
<keyword evidence="2" id="KW-1185">Reference proteome</keyword>
<gene>
    <name evidence="1" type="ORF">CALCODRAFT_493694</name>
</gene>
<name>A0A165HIQ8_9BASI</name>
<protein>
    <submittedName>
        <fullName evidence="1">Uncharacterized protein</fullName>
    </submittedName>
</protein>
<accession>A0A165HIQ8</accession>
<evidence type="ECO:0000313" key="1">
    <source>
        <dbReference type="EMBL" id="KZT59352.1"/>
    </source>
</evidence>
<dbReference type="InParanoid" id="A0A165HIQ8"/>